<dbReference type="Proteomes" id="UP000823388">
    <property type="component" value="Chromosome 7N"/>
</dbReference>
<evidence type="ECO:0000313" key="2">
    <source>
        <dbReference type="EMBL" id="KAG2565505.1"/>
    </source>
</evidence>
<comment type="caution">
    <text evidence="2">The sequence shown here is derived from an EMBL/GenBank/DDBJ whole genome shotgun (WGS) entry which is preliminary data.</text>
</comment>
<reference evidence="2" key="1">
    <citation type="submission" date="2020-05" db="EMBL/GenBank/DDBJ databases">
        <title>WGS assembly of Panicum virgatum.</title>
        <authorList>
            <person name="Lovell J.T."/>
            <person name="Jenkins J."/>
            <person name="Shu S."/>
            <person name="Juenger T.E."/>
            <person name="Schmutz J."/>
        </authorList>
    </citation>
    <scope>NUCLEOTIDE SEQUENCE</scope>
    <source>
        <strain evidence="2">AP13</strain>
    </source>
</reference>
<evidence type="ECO:0000256" key="1">
    <source>
        <dbReference type="SAM" id="MobiDB-lite"/>
    </source>
</evidence>
<sequence length="255" mass="27461">MTVVVINGPCSRLPSLPLPLLLYKAELEPLRLSLPTPDQASHPLTFAHAPSQFEIPAATPLPAARAPRRWNTPDAGPSRRRTSPVFFTGAPPPSISTTTASPSPFSSPKASLCDIVPISVEQPIKVDQEQLFGKEESQFLGKQATCAHFRSTAPWWLDGGRRAELAGEGRASWCLRWRTGAPCLHLLARWRRGRVGAAGRRELAVAVTAGGRSRRRGLTAGSRDWLPGGPACAARSWRRGRMGAVGRRRSAAAAG</sequence>
<name>A0A8T0PWN4_PANVG</name>
<feature type="compositionally biased region" description="Low complexity" evidence="1">
    <location>
        <begin position="95"/>
        <end position="106"/>
    </location>
</feature>
<dbReference type="EMBL" id="CM029050">
    <property type="protein sequence ID" value="KAG2565505.1"/>
    <property type="molecule type" value="Genomic_DNA"/>
</dbReference>
<organism evidence="2 3">
    <name type="scientific">Panicum virgatum</name>
    <name type="common">Blackwell switchgrass</name>
    <dbReference type="NCBI Taxonomy" id="38727"/>
    <lineage>
        <taxon>Eukaryota</taxon>
        <taxon>Viridiplantae</taxon>
        <taxon>Streptophyta</taxon>
        <taxon>Embryophyta</taxon>
        <taxon>Tracheophyta</taxon>
        <taxon>Spermatophyta</taxon>
        <taxon>Magnoliopsida</taxon>
        <taxon>Liliopsida</taxon>
        <taxon>Poales</taxon>
        <taxon>Poaceae</taxon>
        <taxon>PACMAD clade</taxon>
        <taxon>Panicoideae</taxon>
        <taxon>Panicodae</taxon>
        <taxon>Paniceae</taxon>
        <taxon>Panicinae</taxon>
        <taxon>Panicum</taxon>
        <taxon>Panicum sect. Hiantes</taxon>
    </lineage>
</organism>
<feature type="region of interest" description="Disordered" evidence="1">
    <location>
        <begin position="60"/>
        <end position="106"/>
    </location>
</feature>
<evidence type="ECO:0000313" key="3">
    <source>
        <dbReference type="Proteomes" id="UP000823388"/>
    </source>
</evidence>
<protein>
    <submittedName>
        <fullName evidence="2">Uncharacterized protein</fullName>
    </submittedName>
</protein>
<keyword evidence="3" id="KW-1185">Reference proteome</keyword>
<accession>A0A8T0PWN4</accession>
<dbReference type="AlphaFoldDB" id="A0A8T0PWN4"/>
<gene>
    <name evidence="2" type="ORF">PVAP13_7NG098551</name>
</gene>
<proteinExistence type="predicted"/>